<sequence length="1156" mass="120022">MAAQDSRSGCEQGLVRICDLAGRPRGAGFAADELGTVITSHEAVDGQERLVLHAHGDQRCLVDADRVVPLPAVGLALLRTEGLGLDVRPLPVSVRETVGTGAYVTIAAHGWRQARVLGSGTRVTYTAGGHRHLLPGTLELAVGTDGSDALRAGGGAAGGPVLYAGTGTVLGVLGTRLLPEAYGSGASGLGEFGWGGSGFGESGFGGAADEVAVHRAPGFAVPLRRAAAADPGGPLAELLARNAATVPAYGTDLNLAGVLQLTATSLGSDGPREEERIVERPDVEGEFTRFLAGGEGAASVLALVGAPGSGRTTELAALARRRARGAAPAPTLWLRGAGLWADDASVADAVARALDEAGRIVAASMEGGREREADGREAVGRGGGRAGRPGALGDISVEQVTRLVRDAGRPLLILLDSPEEMPPVLAHRLAEWTRGSAAWLRSTGTQLVVACRSEYWEQAGRLFPEGELYGAGRAERAGVVGELGGAAESPVAAERCVWVDPAGRASGAGAASGEGAGAASGEGAGAGSRLRAVGGRGLPACVLLGSLDTEQAARARGAYGIPDGAVTEADAAHPLALRLLAEVRAAAAGEPEGRPDRDEILGAYLDLMCLRVAVRLAAPHHVRGTAVRRLAAQVAGRVHDAARRCLGPGQGELDRASFETVFPWAGGLASAVLTERLLVPAGGGYRFAHEELADWIQGAHLDLDGALHSLVHRWRGGGGSGDRRPLPVPRHRIGPVVEALLLLGRQQGSAQLGGRLVELTEALDDFDLADRTDRTDRMGGRAPAFGQAVGRADAAWATGRQRADAAWWALHLLSDVLRRVPDARPYLGVLRLLAERIARRGVGSGVGGGVGGGLPGGGFEVFGPDFWCTLGLPDADRMDLLRRLVVADPEPGAEGTGDRFLDAVGEWLSEAPGTVQPLLTKWFTDERALHAAPDATVARAAQALLHTHRHRSIDGLTEALVDCSHRRGDELLAALAEEEPSAVCRAVDRWTHDARADRRVAAAACALRTAPHVRAEVDRALLRYAALALLARPADCALHGAALALLVRDPETRDRHLPLALRRFAAGDPQLPASALAVAVGTHPEPVLVAFQERLLEPGPVCGEVLRALAELSQLGLAGRVAEVVRGFLEVRPEGVEEVRAVLPECVPQRRLGAPS</sequence>
<keyword evidence="3" id="KW-1185">Reference proteome</keyword>
<dbReference type="EMBL" id="JASCIQ010000030">
    <property type="protein sequence ID" value="MDI3407211.1"/>
    <property type="molecule type" value="Genomic_DNA"/>
</dbReference>
<organism evidence="2 3">
    <name type="scientific">Streptomyces cavernicola</name>
    <dbReference type="NCBI Taxonomy" id="3043613"/>
    <lineage>
        <taxon>Bacteria</taxon>
        <taxon>Bacillati</taxon>
        <taxon>Actinomycetota</taxon>
        <taxon>Actinomycetes</taxon>
        <taxon>Kitasatosporales</taxon>
        <taxon>Streptomycetaceae</taxon>
        <taxon>Streptomyces</taxon>
    </lineage>
</organism>
<comment type="caution">
    <text evidence="2">The sequence shown here is derived from an EMBL/GenBank/DDBJ whole genome shotgun (WGS) entry which is preliminary data.</text>
</comment>
<proteinExistence type="predicted"/>
<evidence type="ECO:0000313" key="3">
    <source>
        <dbReference type="Proteomes" id="UP001223978"/>
    </source>
</evidence>
<feature type="compositionally biased region" description="Basic and acidic residues" evidence="1">
    <location>
        <begin position="367"/>
        <end position="379"/>
    </location>
</feature>
<evidence type="ECO:0000313" key="2">
    <source>
        <dbReference type="EMBL" id="MDI3407211.1"/>
    </source>
</evidence>
<dbReference type="GO" id="GO:0008233">
    <property type="term" value="F:peptidase activity"/>
    <property type="evidence" value="ECO:0007669"/>
    <property type="project" value="UniProtKB-KW"/>
</dbReference>
<protein>
    <submittedName>
        <fullName evidence="2">Serine protease</fullName>
    </submittedName>
</protein>
<keyword evidence="2" id="KW-0645">Protease</keyword>
<dbReference type="GO" id="GO:0006508">
    <property type="term" value="P:proteolysis"/>
    <property type="evidence" value="ECO:0007669"/>
    <property type="project" value="UniProtKB-KW"/>
</dbReference>
<dbReference type="InterPro" id="IPR027417">
    <property type="entry name" value="P-loop_NTPase"/>
</dbReference>
<accession>A0ABT6SG85</accession>
<gene>
    <name evidence="2" type="ORF">QIS96_25800</name>
</gene>
<dbReference type="RefSeq" id="WP_282545133.1">
    <property type="nucleotide sequence ID" value="NZ_JASCIQ010000030.1"/>
</dbReference>
<dbReference type="Proteomes" id="UP001223978">
    <property type="component" value="Unassembled WGS sequence"/>
</dbReference>
<keyword evidence="2" id="KW-0378">Hydrolase</keyword>
<dbReference type="SUPFAM" id="SSF52540">
    <property type="entry name" value="P-loop containing nucleoside triphosphate hydrolases"/>
    <property type="match status" value="1"/>
</dbReference>
<reference evidence="2 3" key="1">
    <citation type="submission" date="2023-05" db="EMBL/GenBank/DDBJ databases">
        <title>Draft genome sequence of Streptomyces sp. B-S-A6 isolated from a cave soil in Thailand.</title>
        <authorList>
            <person name="Chamroensaksri N."/>
            <person name="Muangham S."/>
        </authorList>
    </citation>
    <scope>NUCLEOTIDE SEQUENCE [LARGE SCALE GENOMIC DNA]</scope>
    <source>
        <strain evidence="2 3">B-S-A6</strain>
    </source>
</reference>
<dbReference type="InterPro" id="IPR009003">
    <property type="entry name" value="Peptidase_S1_PA"/>
</dbReference>
<feature type="region of interest" description="Disordered" evidence="1">
    <location>
        <begin position="366"/>
        <end position="391"/>
    </location>
</feature>
<dbReference type="SUPFAM" id="SSF50494">
    <property type="entry name" value="Trypsin-like serine proteases"/>
    <property type="match status" value="1"/>
</dbReference>
<evidence type="ECO:0000256" key="1">
    <source>
        <dbReference type="SAM" id="MobiDB-lite"/>
    </source>
</evidence>
<name>A0ABT6SG85_9ACTN</name>